<dbReference type="InterPro" id="IPR012444">
    <property type="entry name" value="DUF1647"/>
</dbReference>
<keyword evidence="2" id="KW-1185">Reference proteome</keyword>
<evidence type="ECO:0000256" key="1">
    <source>
        <dbReference type="SAM" id="SignalP"/>
    </source>
</evidence>
<dbReference type="WBParaSite" id="MhA1_Contig1706.frz3.gene4">
    <property type="protein sequence ID" value="MhA1_Contig1706.frz3.gene4"/>
    <property type="gene ID" value="MhA1_Contig1706.frz3.gene4"/>
</dbReference>
<dbReference type="PANTHER" id="PTHR31389:SF4">
    <property type="entry name" value="LD39211P"/>
    <property type="match status" value="1"/>
</dbReference>
<dbReference type="PANTHER" id="PTHR31389">
    <property type="entry name" value="LD39211P"/>
    <property type="match status" value="1"/>
</dbReference>
<feature type="chain" id="PRO_5009315607" evidence="1">
    <location>
        <begin position="19"/>
        <end position="267"/>
    </location>
</feature>
<keyword evidence="1" id="KW-0732">Signal</keyword>
<proteinExistence type="predicted"/>
<accession>A0A1I8BAI2</accession>
<protein>
    <submittedName>
        <fullName evidence="3">Nucleotide-diphospho-sugar transferase domain-containing protein</fullName>
    </submittedName>
</protein>
<evidence type="ECO:0000313" key="3">
    <source>
        <dbReference type="WBParaSite" id="MhA1_Contig1706.frz3.gene4"/>
    </source>
</evidence>
<dbReference type="Proteomes" id="UP000095281">
    <property type="component" value="Unplaced"/>
</dbReference>
<dbReference type="Pfam" id="PF07801">
    <property type="entry name" value="DUF1647"/>
    <property type="match status" value="1"/>
</dbReference>
<feature type="signal peptide" evidence="1">
    <location>
        <begin position="1"/>
        <end position="18"/>
    </location>
</feature>
<organism evidence="2 3">
    <name type="scientific">Meloidogyne hapla</name>
    <name type="common">Root-knot nematode worm</name>
    <dbReference type="NCBI Taxonomy" id="6305"/>
    <lineage>
        <taxon>Eukaryota</taxon>
        <taxon>Metazoa</taxon>
        <taxon>Ecdysozoa</taxon>
        <taxon>Nematoda</taxon>
        <taxon>Chromadorea</taxon>
        <taxon>Rhabditida</taxon>
        <taxon>Tylenchina</taxon>
        <taxon>Tylenchomorpha</taxon>
        <taxon>Tylenchoidea</taxon>
        <taxon>Meloidogynidae</taxon>
        <taxon>Meloidogyninae</taxon>
        <taxon>Meloidogyne</taxon>
    </lineage>
</organism>
<name>A0A1I8BAI2_MELHA</name>
<evidence type="ECO:0000313" key="2">
    <source>
        <dbReference type="Proteomes" id="UP000095281"/>
    </source>
</evidence>
<reference evidence="3" key="1">
    <citation type="submission" date="2016-11" db="UniProtKB">
        <authorList>
            <consortium name="WormBaseParasite"/>
        </authorList>
    </citation>
    <scope>IDENTIFICATION</scope>
</reference>
<sequence>MLLISVILFLILFFYCDSKLTGQGLGSAANSTRLPHVQQVAKLNKNNYISTQNECIQKPETKTSSECCGEKMSYSFTVRTNNNLTENIISGRRFDCKLLSILHKYKLSDNYKINQKIEVKKPGNEEFIIVTAADIKYFPTLRKLLYGLKEKFGCCQTIIVYDLGGISEDKSKMEELDAVCGLEWRKFDWSIMSEDVRSLNVYAWKIYIIAETYTKYDTFIWMDTSIVINDANSLNPIFEAMEKKTIFEAAFIGAAGHSIQFATNLSE</sequence>
<dbReference type="AlphaFoldDB" id="A0A1I8BAI2"/>